<evidence type="ECO:0000256" key="1">
    <source>
        <dbReference type="SAM" id="MobiDB-lite"/>
    </source>
</evidence>
<dbReference type="EMBL" id="JACXVP010000019">
    <property type="protein sequence ID" value="KAG5568982.1"/>
    <property type="molecule type" value="Genomic_DNA"/>
</dbReference>
<keyword evidence="3" id="KW-1185">Reference proteome</keyword>
<dbReference type="Proteomes" id="UP000824120">
    <property type="component" value="Unassembled WGS sequence"/>
</dbReference>
<proteinExistence type="predicted"/>
<evidence type="ECO:0000313" key="2">
    <source>
        <dbReference type="EMBL" id="KAG5568982.1"/>
    </source>
</evidence>
<feature type="region of interest" description="Disordered" evidence="1">
    <location>
        <begin position="78"/>
        <end position="100"/>
    </location>
</feature>
<feature type="compositionally biased region" description="Basic and acidic residues" evidence="1">
    <location>
        <begin position="179"/>
        <end position="188"/>
    </location>
</feature>
<gene>
    <name evidence="2" type="ORF">H5410_064026</name>
</gene>
<name>A0A9J5W1F8_SOLCO</name>
<sequence>MSTHRRWAICAPPRALFSTGLDALSVERQWVFWAFASLMACMARPRYAVGGAGRTGTHGQVLLGAIAGPPRAVLVLDPSPQRRPNPQAASVASEQASGKSSACRRTPVSCAAYPMPGIARGNRSPFASIRAAGEPKAALASHAFPRFAGEGVVRERRLEFSDSVDAAGMGPSPAPYLPERNERTPCERRPRRFGPARPSGGGLMRAACVAEECYLVDPASSHMLVSKIKPCMCKYEQIRSRKPLMAH</sequence>
<protein>
    <submittedName>
        <fullName evidence="2">Uncharacterized protein</fullName>
    </submittedName>
</protein>
<evidence type="ECO:0000313" key="3">
    <source>
        <dbReference type="Proteomes" id="UP000824120"/>
    </source>
</evidence>
<feature type="region of interest" description="Disordered" evidence="1">
    <location>
        <begin position="164"/>
        <end position="198"/>
    </location>
</feature>
<organism evidence="2 3">
    <name type="scientific">Solanum commersonii</name>
    <name type="common">Commerson's wild potato</name>
    <name type="synonym">Commerson's nightshade</name>
    <dbReference type="NCBI Taxonomy" id="4109"/>
    <lineage>
        <taxon>Eukaryota</taxon>
        <taxon>Viridiplantae</taxon>
        <taxon>Streptophyta</taxon>
        <taxon>Embryophyta</taxon>
        <taxon>Tracheophyta</taxon>
        <taxon>Spermatophyta</taxon>
        <taxon>Magnoliopsida</taxon>
        <taxon>eudicotyledons</taxon>
        <taxon>Gunneridae</taxon>
        <taxon>Pentapetalae</taxon>
        <taxon>asterids</taxon>
        <taxon>lamiids</taxon>
        <taxon>Solanales</taxon>
        <taxon>Solanaceae</taxon>
        <taxon>Solanoideae</taxon>
        <taxon>Solaneae</taxon>
        <taxon>Solanum</taxon>
    </lineage>
</organism>
<reference evidence="2" key="1">
    <citation type="submission" date="2020-09" db="EMBL/GenBank/DDBJ databases">
        <title>De no assembly of potato wild relative species, Solanum commersonii.</title>
        <authorList>
            <person name="Cho K."/>
        </authorList>
    </citation>
    <scope>NUCLEOTIDE SEQUENCE</scope>
    <source>
        <strain evidence="2">LZ3.2</strain>
        <tissue evidence="2">Leaf</tissue>
    </source>
</reference>
<dbReference type="PANTHER" id="PTHR34410:SF2">
    <property type="entry name" value="RRNA INTRON-ENCODED HOMING ENDONUCLEASE"/>
    <property type="match status" value="1"/>
</dbReference>
<feature type="compositionally biased region" description="Polar residues" evidence="1">
    <location>
        <begin position="82"/>
        <end position="100"/>
    </location>
</feature>
<dbReference type="PANTHER" id="PTHR34410">
    <property type="entry name" value="INTRON-ENCODED HOMING ENDONUCLEASE, PUTATIVE-RELATED"/>
    <property type="match status" value="1"/>
</dbReference>
<accession>A0A9J5W1F8</accession>
<comment type="caution">
    <text evidence="2">The sequence shown here is derived from an EMBL/GenBank/DDBJ whole genome shotgun (WGS) entry which is preliminary data.</text>
</comment>
<dbReference type="AlphaFoldDB" id="A0A9J5W1F8"/>